<evidence type="ECO:0000259" key="7">
    <source>
        <dbReference type="Pfam" id="PF22965"/>
    </source>
</evidence>
<dbReference type="SUPFAM" id="SSF48371">
    <property type="entry name" value="ARM repeat"/>
    <property type="match status" value="1"/>
</dbReference>
<keyword evidence="11" id="KW-1185">Reference proteome</keyword>
<dbReference type="PANTHER" id="PTHR13322:SF2">
    <property type="entry name" value="INTEGRATOR COMPLEX SUBUNIT 7"/>
    <property type="match status" value="1"/>
</dbReference>
<sequence>MATNNAVTRSNSFNEAFLSESYQDASTIITDLDKGLRSPNIGEQCEALVRFPKLFEKYPFPIVINSNFLKLAEFFRVGSNLFRLWVLRVCEQSEKHLEKITNVDEFVKRIFMVIHSNDPIARSLTLRILGSVACIIPEKQQVHHAIRRALDSHDMVEVEASIYASAQFAEQSKTFAISMCSKVASMIESLQTPINMKLQLIPVLKYMYHDANTAALVKTLCINLLPKYPSENFICVTLQSLTELSCATLVDIPDQVNLLIDYLQDPRLNVRIHVLQLLQTLAEKGAHLWQINSVNNLISVAQTTRGNGQENSMMLKIILTLTKCPLIAGSKKEEGRILELCTVCFKTVNHKTSSLAIEILTSVVTYCYNEKISPPQSYLKEIHTHHEQLIMSSLKDEVHIRELTMYIKCGVQLAEKNELFAMDFTKLVGKILTDEQQLSQKQSELICETLGALCSHFMKDKFQHVAKKTSNETMDVDEVTLNPFYDLLPSLLKRLENLVCPKFNPNDSHFIEILAAVCLQSMMGVHITQDMYDVFKKVLGIVNNWSQYRIARSASRFGHPFIATKIYQKLSKDVSQERYHFYLSGLSQISTAECILIYGYEFDELEVKFNEIEHDENQMNLIQRLEKSVALYWKALANLKAASSHIHSLSFQTEYVWLRASFLEALLSVVIARNTQFITPPPAIASTFAHNTRDPLQKFGHVTNQFRKCVKSLKVCEDSYSMLYKSAFDADPCSLEQLEIMQHKCALLGYSLENICFTTSQDQENLNVPTQGNYPETAFTMSICRKISREFEKLPQEQIKTITNVHTDSMLKQIEMAIKAPICIPRFFFQVQQITSIKLSMSPYQRVAGEAILVPNGHNLVVKVEGVIQNAGAKPCLYRSIDSVQLTLTSQLLTPRPVDIKPINDVNTLVQITKPKREFLSANFLLSLNQPVTNEGKQWQVTLDANIIDENGVLWNTLGPKNTLIVRVPAENSMNTMGFKK</sequence>
<dbReference type="Proteomes" id="UP001153620">
    <property type="component" value="Chromosome 2"/>
</dbReference>
<evidence type="ECO:0000313" key="10">
    <source>
        <dbReference type="EMBL" id="CAG9801750.1"/>
    </source>
</evidence>
<dbReference type="GO" id="GO:0032039">
    <property type="term" value="C:integrator complex"/>
    <property type="evidence" value="ECO:0007669"/>
    <property type="project" value="InterPro"/>
</dbReference>
<dbReference type="InterPro" id="IPR033060">
    <property type="entry name" value="INTS7"/>
</dbReference>
<dbReference type="Pfam" id="PF24437">
    <property type="entry name" value="INTS7_HB"/>
    <property type="match status" value="1"/>
</dbReference>
<dbReference type="AlphaFoldDB" id="A0A9N9WPZ4"/>
<dbReference type="GO" id="GO:0005737">
    <property type="term" value="C:cytoplasm"/>
    <property type="evidence" value="ECO:0007669"/>
    <property type="project" value="UniProtKB-SubCell"/>
</dbReference>
<keyword evidence="5" id="KW-0963">Cytoplasm</keyword>
<dbReference type="InterPro" id="IPR056516">
    <property type="entry name" value="INTS7_N"/>
</dbReference>
<evidence type="ECO:0000256" key="1">
    <source>
        <dbReference type="ARBA" id="ARBA00004123"/>
    </source>
</evidence>
<feature type="domain" description="Integrator complex subunit 7 N-terminal" evidence="8">
    <location>
        <begin position="29"/>
        <end position="559"/>
    </location>
</feature>
<evidence type="ECO:0000256" key="3">
    <source>
        <dbReference type="ARBA" id="ARBA00008565"/>
    </source>
</evidence>
<accession>A0A9N9WPZ4</accession>
<dbReference type="PANTHER" id="PTHR13322">
    <property type="entry name" value="C1ORF73 PROTEIN"/>
    <property type="match status" value="1"/>
</dbReference>
<dbReference type="EMBL" id="OU895878">
    <property type="protein sequence ID" value="CAG9801750.1"/>
    <property type="molecule type" value="Genomic_DNA"/>
</dbReference>
<evidence type="ECO:0000256" key="2">
    <source>
        <dbReference type="ARBA" id="ARBA00004496"/>
    </source>
</evidence>
<reference evidence="10" key="2">
    <citation type="submission" date="2022-10" db="EMBL/GenBank/DDBJ databases">
        <authorList>
            <consortium name="ENA_rothamsted_submissions"/>
            <consortium name="culmorum"/>
            <person name="King R."/>
        </authorList>
    </citation>
    <scope>NUCLEOTIDE SEQUENCE</scope>
</reference>
<reference evidence="10" key="1">
    <citation type="submission" date="2022-01" db="EMBL/GenBank/DDBJ databases">
        <authorList>
            <person name="King R."/>
        </authorList>
    </citation>
    <scope>NUCLEOTIDE SEQUENCE</scope>
</reference>
<evidence type="ECO:0000256" key="5">
    <source>
        <dbReference type="ARBA" id="ARBA00022490"/>
    </source>
</evidence>
<proteinExistence type="inferred from homology"/>
<dbReference type="InterPro" id="IPR056517">
    <property type="entry name" value="INTS7_HB"/>
</dbReference>
<evidence type="ECO:0000259" key="9">
    <source>
        <dbReference type="Pfam" id="PF24437"/>
    </source>
</evidence>
<evidence type="ECO:0000256" key="4">
    <source>
        <dbReference type="ARBA" id="ARBA00015336"/>
    </source>
</evidence>
<comment type="subcellular location">
    <subcellularLocation>
        <location evidence="2">Cytoplasm</location>
    </subcellularLocation>
    <subcellularLocation>
        <location evidence="1">Nucleus</location>
    </subcellularLocation>
</comment>
<dbReference type="OrthoDB" id="1921953at2759"/>
<evidence type="ECO:0000259" key="8">
    <source>
        <dbReference type="Pfam" id="PF24436"/>
    </source>
</evidence>
<dbReference type="Pfam" id="PF24436">
    <property type="entry name" value="INTS7_N"/>
    <property type="match status" value="1"/>
</dbReference>
<comment type="similarity">
    <text evidence="3">Belongs to the Integrator subunit 7 family.</text>
</comment>
<feature type="domain" description="Integrator complex subunit 7 helical bundle" evidence="9">
    <location>
        <begin position="562"/>
        <end position="755"/>
    </location>
</feature>
<dbReference type="GO" id="GO:0034472">
    <property type="term" value="P:snRNA 3'-end processing"/>
    <property type="evidence" value="ECO:0007669"/>
    <property type="project" value="TreeGrafter"/>
</dbReference>
<evidence type="ECO:0000256" key="6">
    <source>
        <dbReference type="ARBA" id="ARBA00023242"/>
    </source>
</evidence>
<dbReference type="InterPro" id="IPR016024">
    <property type="entry name" value="ARM-type_fold"/>
</dbReference>
<name>A0A9N9WPZ4_9DIPT</name>
<dbReference type="InterPro" id="IPR054519">
    <property type="entry name" value="INTS7_C"/>
</dbReference>
<gene>
    <name evidence="10" type="ORF">CHIRRI_LOCUS4671</name>
</gene>
<organism evidence="10 11">
    <name type="scientific">Chironomus riparius</name>
    <dbReference type="NCBI Taxonomy" id="315576"/>
    <lineage>
        <taxon>Eukaryota</taxon>
        <taxon>Metazoa</taxon>
        <taxon>Ecdysozoa</taxon>
        <taxon>Arthropoda</taxon>
        <taxon>Hexapoda</taxon>
        <taxon>Insecta</taxon>
        <taxon>Pterygota</taxon>
        <taxon>Neoptera</taxon>
        <taxon>Endopterygota</taxon>
        <taxon>Diptera</taxon>
        <taxon>Nematocera</taxon>
        <taxon>Chironomoidea</taxon>
        <taxon>Chironomidae</taxon>
        <taxon>Chironominae</taxon>
        <taxon>Chironomus</taxon>
    </lineage>
</organism>
<protein>
    <recommendedName>
        <fullName evidence="4">Integrator complex subunit 7</fullName>
    </recommendedName>
</protein>
<keyword evidence="6" id="KW-0539">Nucleus</keyword>
<feature type="domain" description="Integrator complex subunit 7 C-terminal" evidence="7">
    <location>
        <begin position="838"/>
        <end position="955"/>
    </location>
</feature>
<dbReference type="Pfam" id="PF22965">
    <property type="entry name" value="INTS7_C"/>
    <property type="match status" value="1"/>
</dbReference>
<evidence type="ECO:0000313" key="11">
    <source>
        <dbReference type="Proteomes" id="UP001153620"/>
    </source>
</evidence>